<name>A0AAD7U253_9APHY</name>
<dbReference type="Proteomes" id="UP001215151">
    <property type="component" value="Unassembled WGS sequence"/>
</dbReference>
<dbReference type="EMBL" id="JAPEVG010000036">
    <property type="protein sequence ID" value="KAJ8494425.1"/>
    <property type="molecule type" value="Genomic_DNA"/>
</dbReference>
<protein>
    <recommendedName>
        <fullName evidence="3">F-box domain-containing protein</fullName>
    </recommendedName>
</protein>
<accession>A0AAD7U253</accession>
<dbReference type="SUPFAM" id="SSF81383">
    <property type="entry name" value="F-box domain"/>
    <property type="match status" value="1"/>
</dbReference>
<dbReference type="AlphaFoldDB" id="A0AAD7U253"/>
<proteinExistence type="predicted"/>
<organism evidence="1 2">
    <name type="scientific">Trametes cubensis</name>
    <dbReference type="NCBI Taxonomy" id="1111947"/>
    <lineage>
        <taxon>Eukaryota</taxon>
        <taxon>Fungi</taxon>
        <taxon>Dikarya</taxon>
        <taxon>Basidiomycota</taxon>
        <taxon>Agaricomycotina</taxon>
        <taxon>Agaricomycetes</taxon>
        <taxon>Polyporales</taxon>
        <taxon>Polyporaceae</taxon>
        <taxon>Trametes</taxon>
    </lineage>
</organism>
<comment type="caution">
    <text evidence="1">The sequence shown here is derived from an EMBL/GenBank/DDBJ whole genome shotgun (WGS) entry which is preliminary data.</text>
</comment>
<evidence type="ECO:0000313" key="2">
    <source>
        <dbReference type="Proteomes" id="UP001215151"/>
    </source>
</evidence>
<keyword evidence="2" id="KW-1185">Reference proteome</keyword>
<evidence type="ECO:0000313" key="1">
    <source>
        <dbReference type="EMBL" id="KAJ8494425.1"/>
    </source>
</evidence>
<dbReference type="InterPro" id="IPR036047">
    <property type="entry name" value="F-box-like_dom_sf"/>
</dbReference>
<gene>
    <name evidence="1" type="ORF">ONZ51_g2320</name>
</gene>
<sequence length="237" mass="26727">MATARGIQGLPPEIFDIILYYLGDTKSLLQSRSLVCRSWLHASRPRLFSIVSVQANERRLSRFINFLDTHKDLASYVRSLMVLSPMNDVDQLSLDGGGGSTDGLITPHTLVRIARRLPHLRRCQLYFVHVAHSPPDASCVVEDAPVDDSPIGLDVFHVFGSPRQETDPFLELLSHLRIDRLELELVTFLQGPNTSAPRSDTRSRQVTVRDIWMDHQEKPPARIKDILALTYCECDTG</sequence>
<evidence type="ECO:0008006" key="3">
    <source>
        <dbReference type="Google" id="ProtNLM"/>
    </source>
</evidence>
<reference evidence="1" key="1">
    <citation type="submission" date="2022-11" db="EMBL/GenBank/DDBJ databases">
        <title>Genome Sequence of Cubamyces cubensis.</title>
        <authorList>
            <person name="Buettner E."/>
        </authorList>
    </citation>
    <scope>NUCLEOTIDE SEQUENCE</scope>
    <source>
        <strain evidence="1">MPL-01</strain>
    </source>
</reference>